<keyword evidence="3" id="KW-1185">Reference proteome</keyword>
<organism evidence="2 3">
    <name type="scientific">Gryllotalpicola kribbensis</name>
    <dbReference type="NCBI Taxonomy" id="993084"/>
    <lineage>
        <taxon>Bacteria</taxon>
        <taxon>Bacillati</taxon>
        <taxon>Actinomycetota</taxon>
        <taxon>Actinomycetes</taxon>
        <taxon>Micrococcales</taxon>
        <taxon>Microbacteriaceae</taxon>
        <taxon>Gryllotalpicola</taxon>
    </lineage>
</organism>
<dbReference type="SUPFAM" id="SSF55729">
    <property type="entry name" value="Acyl-CoA N-acyltransferases (Nat)"/>
    <property type="match status" value="1"/>
</dbReference>
<evidence type="ECO:0000259" key="1">
    <source>
        <dbReference type="PROSITE" id="PS51186"/>
    </source>
</evidence>
<accession>A0ABP8ATT1</accession>
<feature type="domain" description="N-acetyltransferase" evidence="1">
    <location>
        <begin position="94"/>
        <end position="224"/>
    </location>
</feature>
<reference evidence="3" key="1">
    <citation type="journal article" date="2019" name="Int. J. Syst. Evol. Microbiol.">
        <title>The Global Catalogue of Microorganisms (GCM) 10K type strain sequencing project: providing services to taxonomists for standard genome sequencing and annotation.</title>
        <authorList>
            <consortium name="The Broad Institute Genomics Platform"/>
            <consortium name="The Broad Institute Genome Sequencing Center for Infectious Disease"/>
            <person name="Wu L."/>
            <person name="Ma J."/>
        </authorList>
    </citation>
    <scope>NUCLEOTIDE SEQUENCE [LARGE SCALE GENOMIC DNA]</scope>
    <source>
        <strain evidence="3">JCM 17593</strain>
    </source>
</reference>
<dbReference type="Proteomes" id="UP001500213">
    <property type="component" value="Unassembled WGS sequence"/>
</dbReference>
<evidence type="ECO:0000313" key="2">
    <source>
        <dbReference type="EMBL" id="GAA4189866.1"/>
    </source>
</evidence>
<dbReference type="PROSITE" id="PS51186">
    <property type="entry name" value="GNAT"/>
    <property type="match status" value="1"/>
</dbReference>
<proteinExistence type="predicted"/>
<comment type="caution">
    <text evidence="2">The sequence shown here is derived from an EMBL/GenBank/DDBJ whole genome shotgun (WGS) entry which is preliminary data.</text>
</comment>
<dbReference type="InterPro" id="IPR016181">
    <property type="entry name" value="Acyl_CoA_acyltransferase"/>
</dbReference>
<name>A0ABP8ATT1_9MICO</name>
<dbReference type="Gene3D" id="3.40.630.30">
    <property type="match status" value="1"/>
</dbReference>
<evidence type="ECO:0000313" key="3">
    <source>
        <dbReference type="Proteomes" id="UP001500213"/>
    </source>
</evidence>
<dbReference type="EMBL" id="BAABBX010000014">
    <property type="protein sequence ID" value="GAA4189866.1"/>
    <property type="molecule type" value="Genomic_DNA"/>
</dbReference>
<protein>
    <recommendedName>
        <fullName evidence="1">N-acetyltransferase domain-containing protein</fullName>
    </recommendedName>
</protein>
<dbReference type="Pfam" id="PF00583">
    <property type="entry name" value="Acetyltransf_1"/>
    <property type="match status" value="1"/>
</dbReference>
<dbReference type="InterPro" id="IPR000182">
    <property type="entry name" value="GNAT_dom"/>
</dbReference>
<gene>
    <name evidence="2" type="ORF">GCM10022288_18380</name>
</gene>
<sequence length="224" mass="24408">MQTEWLRARAESLGGRVWSDGPLTWVDGPDGLILVFPETIDPSALERSIEQARNEERELVGAWVDNEMDASALAAAGFERGWAPWWLAADLAGIDAPADPRVHVGVDLEDVRDEQGHNGYDRMLGLARAQPERAFYAGIRIDGVLAGHAWSFVDGDVAGIFDLDVWPPFRRRGFGAALLHAVAAAAHGAGARTAVVGTSPQDAIIYRAQGFNRVGMSSTWWRHL</sequence>